<evidence type="ECO:0000313" key="8">
    <source>
        <dbReference type="EMBL" id="NWZ74533.1"/>
    </source>
</evidence>
<proteinExistence type="inferred from homology"/>
<gene>
    <name evidence="8" type="primary">Itpripl1_4</name>
    <name evidence="8" type="ORF">ACRARU_R07255</name>
</gene>
<keyword evidence="9" id="KW-1185">Reference proteome</keyword>
<dbReference type="GO" id="GO:0016020">
    <property type="term" value="C:membrane"/>
    <property type="evidence" value="ECO:0007669"/>
    <property type="project" value="UniProtKB-SubCell"/>
</dbReference>
<dbReference type="OrthoDB" id="9034619at2759"/>
<dbReference type="InterPro" id="IPR026250">
    <property type="entry name" value="ITPRIP-like"/>
</dbReference>
<keyword evidence="6" id="KW-0472">Membrane</keyword>
<feature type="domain" description="Mab-21-like HhH/H2TH-like" evidence="7">
    <location>
        <begin position="142"/>
        <end position="192"/>
    </location>
</feature>
<reference evidence="8 9" key="1">
    <citation type="submission" date="2019-09" db="EMBL/GenBank/DDBJ databases">
        <title>Bird 10,000 Genomes (B10K) Project - Family phase.</title>
        <authorList>
            <person name="Zhang G."/>
        </authorList>
    </citation>
    <scope>NUCLEOTIDE SEQUENCE [LARGE SCALE GENOMIC DNA]</scope>
    <source>
        <strain evidence="8">OUT-0054</strain>
        <tissue evidence="8">Blood</tissue>
    </source>
</reference>
<comment type="subcellular location">
    <subcellularLocation>
        <location evidence="1">Membrane</location>
        <topology evidence="1">Single-pass type I membrane protein</topology>
    </subcellularLocation>
</comment>
<keyword evidence="5" id="KW-1133">Transmembrane helix</keyword>
<evidence type="ECO:0000256" key="4">
    <source>
        <dbReference type="ARBA" id="ARBA00022729"/>
    </source>
</evidence>
<dbReference type="InterPro" id="IPR046906">
    <property type="entry name" value="Mab-21_HhH/H2TH-like"/>
</dbReference>
<evidence type="ECO:0000313" key="9">
    <source>
        <dbReference type="Proteomes" id="UP000549775"/>
    </source>
</evidence>
<sequence length="240" mass="27556">EEELRRNQEPSLLHTLCTGSCLDVEKTAHWFCRFVRVAWMLLPQSRHWHLTLQPSSRSCKFQLSKDNESFMVEVIFGMQQGDSDIFVGSKPAEAGTSSTAWLETYAVAEAKFFRHVSRQAPADSCHCQCLQLLSRFLLGVGFSSYSLKTVVMHLLTTIPLTRWRRGDFGQRLIDILKFLHCSLQTTRLSHFVIGNQRIPPEIRLPSDLQVADPPNLFHHLASHPEAHVKAVQEYIHLLHW</sequence>
<comment type="similarity">
    <text evidence="2">Belongs to the ITPRIP family.</text>
</comment>
<evidence type="ECO:0000256" key="3">
    <source>
        <dbReference type="ARBA" id="ARBA00022692"/>
    </source>
</evidence>
<feature type="non-terminal residue" evidence="8">
    <location>
        <position position="1"/>
    </location>
</feature>
<comment type="caution">
    <text evidence="8">The sequence shown here is derived from an EMBL/GenBank/DDBJ whole genome shotgun (WGS) entry which is preliminary data.</text>
</comment>
<evidence type="ECO:0000256" key="2">
    <source>
        <dbReference type="ARBA" id="ARBA00005554"/>
    </source>
</evidence>
<dbReference type="EMBL" id="VZST01023180">
    <property type="protein sequence ID" value="NWZ74533.1"/>
    <property type="molecule type" value="Genomic_DNA"/>
</dbReference>
<dbReference type="PRINTS" id="PR02107">
    <property type="entry name" value="INOS145TPRIP"/>
</dbReference>
<dbReference type="Gene3D" id="1.10.1410.40">
    <property type="match status" value="1"/>
</dbReference>
<name>A0A7K7Q414_ACRAR</name>
<dbReference type="InterPro" id="IPR024810">
    <property type="entry name" value="MAB21L/cGLR"/>
</dbReference>
<dbReference type="PANTHER" id="PTHR10656:SF40">
    <property type="entry name" value="INOSITOL 1,4,5-TRISPHOSPHATE RECEPTOR-INTERACTING PROTEIN-LIKE 1"/>
    <property type="match status" value="1"/>
</dbReference>
<dbReference type="Pfam" id="PF20266">
    <property type="entry name" value="Mab-21_C"/>
    <property type="match status" value="1"/>
</dbReference>
<dbReference type="Proteomes" id="UP000549775">
    <property type="component" value="Unassembled WGS sequence"/>
</dbReference>
<protein>
    <submittedName>
        <fullName evidence="8">IPIL1 protein</fullName>
    </submittedName>
</protein>
<keyword evidence="3" id="KW-0812">Transmembrane</keyword>
<evidence type="ECO:0000259" key="7">
    <source>
        <dbReference type="Pfam" id="PF20266"/>
    </source>
</evidence>
<feature type="non-terminal residue" evidence="8">
    <location>
        <position position="240"/>
    </location>
</feature>
<keyword evidence="4" id="KW-0732">Signal</keyword>
<accession>A0A7K7Q414</accession>
<dbReference type="AlphaFoldDB" id="A0A7K7Q414"/>
<evidence type="ECO:0000256" key="5">
    <source>
        <dbReference type="ARBA" id="ARBA00022989"/>
    </source>
</evidence>
<organism evidence="8 9">
    <name type="scientific">Acrocephalus arundinaceus</name>
    <name type="common">Great reed-warbler</name>
    <dbReference type="NCBI Taxonomy" id="39621"/>
    <lineage>
        <taxon>Eukaryota</taxon>
        <taxon>Metazoa</taxon>
        <taxon>Chordata</taxon>
        <taxon>Craniata</taxon>
        <taxon>Vertebrata</taxon>
        <taxon>Euteleostomi</taxon>
        <taxon>Archelosauria</taxon>
        <taxon>Archosauria</taxon>
        <taxon>Dinosauria</taxon>
        <taxon>Saurischia</taxon>
        <taxon>Theropoda</taxon>
        <taxon>Coelurosauria</taxon>
        <taxon>Aves</taxon>
        <taxon>Neognathae</taxon>
        <taxon>Neoaves</taxon>
        <taxon>Telluraves</taxon>
        <taxon>Australaves</taxon>
        <taxon>Passeriformes</taxon>
        <taxon>Sylvioidea</taxon>
        <taxon>Sylviidae</taxon>
        <taxon>Acrocephalinae</taxon>
        <taxon>Acrocephalus</taxon>
    </lineage>
</organism>
<evidence type="ECO:0000256" key="1">
    <source>
        <dbReference type="ARBA" id="ARBA00004479"/>
    </source>
</evidence>
<evidence type="ECO:0000256" key="6">
    <source>
        <dbReference type="ARBA" id="ARBA00023136"/>
    </source>
</evidence>
<dbReference type="SMART" id="SM01265">
    <property type="entry name" value="Mab-21"/>
    <property type="match status" value="1"/>
</dbReference>
<dbReference type="PANTHER" id="PTHR10656">
    <property type="entry name" value="CELL FATE DETERMINING PROTEIN MAB21-RELATED"/>
    <property type="match status" value="1"/>
</dbReference>